<keyword evidence="5 7" id="KW-1133">Transmembrane helix</keyword>
<dbReference type="RefSeq" id="WP_005435969.1">
    <property type="nucleotide sequence ID" value="NZ_JH815518.1"/>
</dbReference>
<dbReference type="PANTHER" id="PTHR32234">
    <property type="entry name" value="THIOL:DISULFIDE INTERCHANGE PROTEIN DSBD"/>
    <property type="match status" value="1"/>
</dbReference>
<feature type="transmembrane region" description="Helical" evidence="7">
    <location>
        <begin position="356"/>
        <end position="378"/>
    </location>
</feature>
<feature type="chain" id="PRO_5003846153" description="Thioredoxin domain-containing protein" evidence="8">
    <location>
        <begin position="25"/>
        <end position="716"/>
    </location>
</feature>
<dbReference type="Pfam" id="PF13899">
    <property type="entry name" value="Thioredoxin_7"/>
    <property type="match status" value="1"/>
</dbReference>
<keyword evidence="2" id="KW-1003">Cell membrane</keyword>
<evidence type="ECO:0000313" key="10">
    <source>
        <dbReference type="EMBL" id="EKB30610.1"/>
    </source>
</evidence>
<comment type="caution">
    <text evidence="10">The sequence shown here is derived from an EMBL/GenBank/DDBJ whole genome shotgun (WGS) entry which is preliminary data.</text>
</comment>
<dbReference type="STRING" id="742823.HMPREF9465_01657"/>
<dbReference type="GO" id="GO:0005886">
    <property type="term" value="C:plasma membrane"/>
    <property type="evidence" value="ECO:0007669"/>
    <property type="project" value="UniProtKB-SubCell"/>
</dbReference>
<dbReference type="SUPFAM" id="SSF52833">
    <property type="entry name" value="Thioredoxin-like"/>
    <property type="match status" value="1"/>
</dbReference>
<evidence type="ECO:0000256" key="6">
    <source>
        <dbReference type="ARBA" id="ARBA00023136"/>
    </source>
</evidence>
<dbReference type="AlphaFoldDB" id="K1JG85"/>
<dbReference type="Gene3D" id="3.40.30.10">
    <property type="entry name" value="Glutaredoxin"/>
    <property type="match status" value="1"/>
</dbReference>
<feature type="transmembrane region" description="Helical" evidence="7">
    <location>
        <begin position="398"/>
        <end position="423"/>
    </location>
</feature>
<organism evidence="10 11">
    <name type="scientific">Sutterella wadsworthensis 2_1_59BFAA</name>
    <dbReference type="NCBI Taxonomy" id="742823"/>
    <lineage>
        <taxon>Bacteria</taxon>
        <taxon>Pseudomonadati</taxon>
        <taxon>Pseudomonadota</taxon>
        <taxon>Betaproteobacteria</taxon>
        <taxon>Burkholderiales</taxon>
        <taxon>Sutterellaceae</taxon>
        <taxon>Sutterella</taxon>
    </lineage>
</organism>
<dbReference type="InterPro" id="IPR003834">
    <property type="entry name" value="Cyt_c_assmbl_TM_dom"/>
</dbReference>
<evidence type="ECO:0000313" key="11">
    <source>
        <dbReference type="Proteomes" id="UP000005835"/>
    </source>
</evidence>
<keyword evidence="3 7" id="KW-0812">Transmembrane</keyword>
<dbReference type="InterPro" id="IPR013766">
    <property type="entry name" value="Thioredoxin_domain"/>
</dbReference>
<feature type="signal peptide" evidence="8">
    <location>
        <begin position="1"/>
        <end position="24"/>
    </location>
</feature>
<dbReference type="CDD" id="cd02953">
    <property type="entry name" value="DsbDgamma"/>
    <property type="match status" value="1"/>
</dbReference>
<keyword evidence="4" id="KW-0201">Cytochrome c-type biogenesis</keyword>
<feature type="transmembrane region" description="Helical" evidence="7">
    <location>
        <begin position="444"/>
        <end position="471"/>
    </location>
</feature>
<dbReference type="PANTHER" id="PTHR32234:SF3">
    <property type="entry name" value="SUPPRESSION OF COPPER SENSITIVITY PROTEIN"/>
    <property type="match status" value="1"/>
</dbReference>
<dbReference type="eggNOG" id="COG4233">
    <property type="taxonomic scope" value="Bacteria"/>
</dbReference>
<feature type="domain" description="Thioredoxin" evidence="9">
    <location>
        <begin position="580"/>
        <end position="716"/>
    </location>
</feature>
<dbReference type="GO" id="GO:0015035">
    <property type="term" value="F:protein-disulfide reductase activity"/>
    <property type="evidence" value="ECO:0007669"/>
    <property type="project" value="TreeGrafter"/>
</dbReference>
<dbReference type="EMBL" id="ADMG01000037">
    <property type="protein sequence ID" value="EKB30610.1"/>
    <property type="molecule type" value="Genomic_DNA"/>
</dbReference>
<gene>
    <name evidence="10" type="ORF">HMPREF9465_01657</name>
</gene>
<protein>
    <recommendedName>
        <fullName evidence="9">Thioredoxin domain-containing protein</fullName>
    </recommendedName>
</protein>
<evidence type="ECO:0000256" key="1">
    <source>
        <dbReference type="ARBA" id="ARBA00004651"/>
    </source>
</evidence>
<dbReference type="GO" id="GO:0045454">
    <property type="term" value="P:cell redox homeostasis"/>
    <property type="evidence" value="ECO:0007669"/>
    <property type="project" value="TreeGrafter"/>
</dbReference>
<feature type="transmembrane region" description="Helical" evidence="7">
    <location>
        <begin position="514"/>
        <end position="534"/>
    </location>
</feature>
<keyword evidence="8" id="KW-0732">Signal</keyword>
<sequence>MGSVKTWLAAAALCAAAASTWASGAQNLLSTLDRAAQPAPEPSVTVRLVAQNEGLTPQAENLLAVVLEHAPGWHTYWRMPGDAGLTTQFSFTTPKDVRLTDPRFPLPERHNDKGIVSFSYGGTAVFPFEAEIPRFPEGRSARISIHVSYLACKDVCIPGEGTAEITLPYEVAPKPSADAELVSNAIVNVPEVADIRGVRAVYEEDRLKVTVPASEVHVEKSLSFYPLDERVLKLSDEPQHQTEENGSASILMTLAPEFLQEPRATLSGVFVGDGGPAAGGWAIETSFPLEKGAVPKPAVFSGALPVAGSGASVTTLTAIVFAFLGGLILNLMPCVFPILSLKILQLIEGYRRGERLLPHGIAFTGGVLVTMGVLAGALLALRGVGMALGWGFQLQSPWVVSLLLVLFVAITINLLGVFEFTAASHLADTRVARSAPRTGAASSFFTGILAVIVASPCTAPFMGAALGYAVTQPAVEAIAVFLSLGLGMALPWLLLCIFPGWSRMLPRPGAWMDVFRKVMAIPMALAVVWLGWVLSKQVSLNGMLLMLAGCGSAAIALWLLGREQWGRGRNRVLMGVTSFLAAGAIAVIATGEFDRAATAQGRGVWQPWSEEAVRASLAEGRPVFVDFTAAWCVTCQANKVAALDRDEVQTAFRDGNVTLLMGDWTNRDPAITDILSRFGRSGVPLYLLYRPDGTVQALPELLTPGIVLDAVKGGQQ</sequence>
<reference evidence="10 11" key="1">
    <citation type="submission" date="2012-05" db="EMBL/GenBank/DDBJ databases">
        <title>The Genome Sequence of Sutterella wadsworthensis 2_1_59BFAA.</title>
        <authorList>
            <consortium name="The Broad Institute Genome Sequencing Platform"/>
            <person name="Earl A."/>
            <person name="Ward D."/>
            <person name="Feldgarden M."/>
            <person name="Gevers D."/>
            <person name="Daigneault M."/>
            <person name="Strauss J."/>
            <person name="Allen-Vercoe E."/>
            <person name="Walker B."/>
            <person name="Young S.K."/>
            <person name="Zeng Q."/>
            <person name="Gargeya S."/>
            <person name="Fitzgerald M."/>
            <person name="Haas B."/>
            <person name="Abouelleil A."/>
            <person name="Alvarado L."/>
            <person name="Arachchi H.M."/>
            <person name="Berlin A.M."/>
            <person name="Chapman S.B."/>
            <person name="Goldberg J."/>
            <person name="Griggs A."/>
            <person name="Gujja S."/>
            <person name="Hansen M."/>
            <person name="Howarth C."/>
            <person name="Imamovic A."/>
            <person name="Larimer J."/>
            <person name="McCowen C."/>
            <person name="Montmayeur A."/>
            <person name="Murphy C."/>
            <person name="Neiman D."/>
            <person name="Pearson M."/>
            <person name="Priest M."/>
            <person name="Roberts A."/>
            <person name="Saif S."/>
            <person name="Shea T."/>
            <person name="Sisk P."/>
            <person name="Sykes S."/>
            <person name="Wortman J."/>
            <person name="Nusbaum C."/>
            <person name="Birren B."/>
        </authorList>
    </citation>
    <scope>NUCLEOTIDE SEQUENCE [LARGE SCALE GENOMIC DNA]</scope>
    <source>
        <strain evidence="10 11">2_1_59BFAA</strain>
    </source>
</reference>
<dbReference type="HOGENOM" id="CLU_014657_1_0_4"/>
<evidence type="ECO:0000256" key="3">
    <source>
        <dbReference type="ARBA" id="ARBA00022692"/>
    </source>
</evidence>
<keyword evidence="6 7" id="KW-0472">Membrane</keyword>
<proteinExistence type="predicted"/>
<evidence type="ECO:0000259" key="9">
    <source>
        <dbReference type="PROSITE" id="PS51352"/>
    </source>
</evidence>
<evidence type="ECO:0000256" key="4">
    <source>
        <dbReference type="ARBA" id="ARBA00022748"/>
    </source>
</evidence>
<evidence type="ECO:0000256" key="7">
    <source>
        <dbReference type="SAM" id="Phobius"/>
    </source>
</evidence>
<feature type="transmembrane region" description="Helical" evidence="7">
    <location>
        <begin position="572"/>
        <end position="591"/>
    </location>
</feature>
<dbReference type="PATRIC" id="fig|742823.3.peg.1651"/>
<keyword evidence="11" id="KW-1185">Reference proteome</keyword>
<dbReference type="Pfam" id="PF11412">
    <property type="entry name" value="DsbD_N"/>
    <property type="match status" value="1"/>
</dbReference>
<dbReference type="InterPro" id="IPR035671">
    <property type="entry name" value="DsbD_gamma"/>
</dbReference>
<dbReference type="GO" id="GO:0017004">
    <property type="term" value="P:cytochrome complex assembly"/>
    <property type="evidence" value="ECO:0007669"/>
    <property type="project" value="UniProtKB-KW"/>
</dbReference>
<accession>K1JG85</accession>
<comment type="subcellular location">
    <subcellularLocation>
        <location evidence="1">Cell membrane</location>
        <topology evidence="1">Multi-pass membrane protein</topology>
    </subcellularLocation>
</comment>
<dbReference type="eggNOG" id="COG4232">
    <property type="taxonomic scope" value="Bacteria"/>
</dbReference>
<evidence type="ECO:0000256" key="5">
    <source>
        <dbReference type="ARBA" id="ARBA00022989"/>
    </source>
</evidence>
<dbReference type="Proteomes" id="UP000005835">
    <property type="component" value="Unassembled WGS sequence"/>
</dbReference>
<dbReference type="InterPro" id="IPR028250">
    <property type="entry name" value="DsbDN"/>
</dbReference>
<feature type="transmembrane region" description="Helical" evidence="7">
    <location>
        <begin position="540"/>
        <end position="560"/>
    </location>
</feature>
<name>K1JG85_9BURK</name>
<dbReference type="Pfam" id="PF02683">
    <property type="entry name" value="DsbD_TM"/>
    <property type="match status" value="1"/>
</dbReference>
<dbReference type="PROSITE" id="PS51352">
    <property type="entry name" value="THIOREDOXIN_2"/>
    <property type="match status" value="1"/>
</dbReference>
<evidence type="ECO:0000256" key="2">
    <source>
        <dbReference type="ARBA" id="ARBA00022475"/>
    </source>
</evidence>
<feature type="transmembrane region" description="Helical" evidence="7">
    <location>
        <begin position="319"/>
        <end position="344"/>
    </location>
</feature>
<feature type="transmembrane region" description="Helical" evidence="7">
    <location>
        <begin position="477"/>
        <end position="502"/>
    </location>
</feature>
<dbReference type="InterPro" id="IPR036249">
    <property type="entry name" value="Thioredoxin-like_sf"/>
</dbReference>
<evidence type="ECO:0000256" key="8">
    <source>
        <dbReference type="SAM" id="SignalP"/>
    </source>
</evidence>
<dbReference type="OrthoDB" id="9811036at2"/>